<name>A0A4P7VLC1_9BACT</name>
<dbReference type="RefSeq" id="WP_136409570.1">
    <property type="nucleotide sequence ID" value="NZ_CP039393.1"/>
</dbReference>
<dbReference type="AlphaFoldDB" id="A0A4P7VLC1"/>
<dbReference type="EMBL" id="CP039393">
    <property type="protein sequence ID" value="QCD34571.1"/>
    <property type="molecule type" value="Genomic_DNA"/>
</dbReference>
<dbReference type="Proteomes" id="UP000297031">
    <property type="component" value="Chromosome"/>
</dbReference>
<sequence>MDICDRINEIIKHENLNIASFARKIGIGDQTVRGVVAMRRNKPGFDFIMKIVQTFDWLDAHWLITGEGDMICKNMLTMGGVKNHPRLKRF</sequence>
<protein>
    <submittedName>
        <fullName evidence="1">XRE family transcriptional regulator</fullName>
    </submittedName>
</protein>
<gene>
    <name evidence="1" type="ORF">E7746_01075</name>
</gene>
<dbReference type="InterPro" id="IPR001387">
    <property type="entry name" value="Cro/C1-type_HTH"/>
</dbReference>
<organism evidence="1 2">
    <name type="scientific">Muribaculum gordoncarteri</name>
    <dbReference type="NCBI Taxonomy" id="2530390"/>
    <lineage>
        <taxon>Bacteria</taxon>
        <taxon>Pseudomonadati</taxon>
        <taxon>Bacteroidota</taxon>
        <taxon>Bacteroidia</taxon>
        <taxon>Bacteroidales</taxon>
        <taxon>Muribaculaceae</taxon>
        <taxon>Muribaculum</taxon>
    </lineage>
</organism>
<dbReference type="KEGG" id="mgod:E7746_01075"/>
<dbReference type="InterPro" id="IPR010982">
    <property type="entry name" value="Lambda_DNA-bd_dom_sf"/>
</dbReference>
<dbReference type="GO" id="GO:0003677">
    <property type="term" value="F:DNA binding"/>
    <property type="evidence" value="ECO:0007669"/>
    <property type="project" value="InterPro"/>
</dbReference>
<evidence type="ECO:0000313" key="1">
    <source>
        <dbReference type="EMBL" id="QCD34571.1"/>
    </source>
</evidence>
<dbReference type="SUPFAM" id="SSF47413">
    <property type="entry name" value="lambda repressor-like DNA-binding domains"/>
    <property type="match status" value="1"/>
</dbReference>
<accession>A0A4P7VLC1</accession>
<proteinExistence type="predicted"/>
<evidence type="ECO:0000313" key="2">
    <source>
        <dbReference type="Proteomes" id="UP000297031"/>
    </source>
</evidence>
<dbReference type="OrthoDB" id="1034290at2"/>
<dbReference type="CDD" id="cd00093">
    <property type="entry name" value="HTH_XRE"/>
    <property type="match status" value="1"/>
</dbReference>
<dbReference type="Gene3D" id="1.10.260.40">
    <property type="entry name" value="lambda repressor-like DNA-binding domains"/>
    <property type="match status" value="1"/>
</dbReference>
<keyword evidence="2" id="KW-1185">Reference proteome</keyword>
<reference evidence="1 2" key="1">
    <citation type="submission" date="2019-02" db="EMBL/GenBank/DDBJ databases">
        <title>Isolation and identification of novel species under the genus Muribaculum.</title>
        <authorList>
            <person name="Miyake S."/>
            <person name="Ding Y."/>
            <person name="Low A."/>
            <person name="Soh M."/>
            <person name="Seedorf H."/>
        </authorList>
    </citation>
    <scope>NUCLEOTIDE SEQUENCE [LARGE SCALE GENOMIC DNA]</scope>
    <source>
        <strain evidence="1 2">TLL-A4</strain>
    </source>
</reference>